<dbReference type="SUPFAM" id="SSF52096">
    <property type="entry name" value="ClpP/crotonase"/>
    <property type="match status" value="1"/>
</dbReference>
<dbReference type="InterPro" id="IPR029045">
    <property type="entry name" value="ClpP/crotonase-like_dom_sf"/>
</dbReference>
<dbReference type="InterPro" id="IPR001907">
    <property type="entry name" value="ClpP"/>
</dbReference>
<dbReference type="GO" id="GO:0009368">
    <property type="term" value="C:endopeptidase Clp complex"/>
    <property type="evidence" value="ECO:0007669"/>
    <property type="project" value="TreeGrafter"/>
</dbReference>
<dbReference type="STRING" id="348151.IV55_GL001991"/>
<dbReference type="OrthoDB" id="9806592at2"/>
<dbReference type="GO" id="GO:0004252">
    <property type="term" value="F:serine-type endopeptidase activity"/>
    <property type="evidence" value="ECO:0007669"/>
    <property type="project" value="InterPro"/>
</dbReference>
<name>A0A0R2L153_9LACO</name>
<protein>
    <recommendedName>
        <fullName evidence="6">ATP-dependent Clp protease proteolytic subunit</fullName>
    </recommendedName>
</protein>
<comment type="caution">
    <text evidence="9">The sequence shown here is derived from an EMBL/GenBank/DDBJ whole genome shotgun (WGS) entry which is preliminary data.</text>
</comment>
<dbReference type="NCBIfam" id="NF045542">
    <property type="entry name" value="Clp_rel_HeadMat"/>
    <property type="match status" value="1"/>
</dbReference>
<reference evidence="8 11" key="2">
    <citation type="submission" date="2019-07" db="EMBL/GenBank/DDBJ databases">
        <title>Whole genome shotgun sequence of Lactobacillus siliginis NBRC 101315.</title>
        <authorList>
            <person name="Hosoyama A."/>
            <person name="Uohara A."/>
            <person name="Ohji S."/>
            <person name="Ichikawa N."/>
        </authorList>
    </citation>
    <scope>NUCLEOTIDE SEQUENCE [LARGE SCALE GENOMIC DNA]</scope>
    <source>
        <strain evidence="8 11">NBRC 101315</strain>
    </source>
</reference>
<dbReference type="PANTHER" id="PTHR10381">
    <property type="entry name" value="ATP-DEPENDENT CLP PROTEASE PROTEOLYTIC SUBUNIT"/>
    <property type="match status" value="1"/>
</dbReference>
<dbReference type="Gene3D" id="3.90.226.10">
    <property type="entry name" value="2-enoyl-CoA Hydratase, Chain A, domain 1"/>
    <property type="match status" value="1"/>
</dbReference>
<keyword evidence="3 9" id="KW-0645">Protease</keyword>
<dbReference type="PRINTS" id="PR00127">
    <property type="entry name" value="CLPPROTEASEP"/>
</dbReference>
<evidence type="ECO:0000256" key="6">
    <source>
        <dbReference type="RuleBase" id="RU003567"/>
    </source>
</evidence>
<gene>
    <name evidence="8" type="primary">clpP</name>
    <name evidence="9" type="ORF">IV55_GL001991</name>
    <name evidence="8" type="ORF">LSI01_09860</name>
</gene>
<evidence type="ECO:0000313" key="11">
    <source>
        <dbReference type="Proteomes" id="UP000321429"/>
    </source>
</evidence>
<evidence type="ECO:0000256" key="3">
    <source>
        <dbReference type="ARBA" id="ARBA00022670"/>
    </source>
</evidence>
<dbReference type="AlphaFoldDB" id="A0A0R2L153"/>
<evidence type="ECO:0000256" key="2">
    <source>
        <dbReference type="ARBA" id="ARBA00022490"/>
    </source>
</evidence>
<dbReference type="GO" id="GO:0006515">
    <property type="term" value="P:protein quality control for misfolded or incompletely synthesized proteins"/>
    <property type="evidence" value="ECO:0007669"/>
    <property type="project" value="TreeGrafter"/>
</dbReference>
<proteinExistence type="inferred from homology"/>
<evidence type="ECO:0000256" key="4">
    <source>
        <dbReference type="ARBA" id="ARBA00022801"/>
    </source>
</evidence>
<evidence type="ECO:0000313" key="8">
    <source>
        <dbReference type="EMBL" id="GEK28675.1"/>
    </source>
</evidence>
<dbReference type="Proteomes" id="UP000051139">
    <property type="component" value="Unassembled WGS sequence"/>
</dbReference>
<dbReference type="InterPro" id="IPR023562">
    <property type="entry name" value="ClpP/TepA"/>
</dbReference>
<dbReference type="RefSeq" id="WP_057810750.1">
    <property type="nucleotide sequence ID" value="NZ_BJUD01000015.1"/>
</dbReference>
<feature type="region of interest" description="Disordered" evidence="7">
    <location>
        <begin position="202"/>
        <end position="226"/>
    </location>
</feature>
<sequence>MTVKIPIKGDVVDSDTAAFYSYFNMQCVSPQAVSDALQEADGDDVELDINSGGGDVFAGFEIYTTLRNYSGNVAAIVSGLAASAASTIAMAANNLKMSPVAQIMIHQAQSVLQGNTDDLTHEAGVLQGIDQSIAAAYEQRTGIGQGELLNMMAKETWLGAKDAVDKGFADEIMFNDKPVVYNSVSPIPSKAALAKFKTLLAKETTPKEPVQPNTDKEQPTTDDLLASKLAVLADE</sequence>
<dbReference type="PATRIC" id="fig|348151.3.peg.2044"/>
<organism evidence="9 10">
    <name type="scientific">Furfurilactobacillus siliginis</name>
    <dbReference type="NCBI Taxonomy" id="348151"/>
    <lineage>
        <taxon>Bacteria</taxon>
        <taxon>Bacillati</taxon>
        <taxon>Bacillota</taxon>
        <taxon>Bacilli</taxon>
        <taxon>Lactobacillales</taxon>
        <taxon>Lactobacillaceae</taxon>
        <taxon>Furfurilactobacillus</taxon>
    </lineage>
</organism>
<keyword evidence="5" id="KW-0720">Serine protease</keyword>
<evidence type="ECO:0000256" key="5">
    <source>
        <dbReference type="ARBA" id="ARBA00022825"/>
    </source>
</evidence>
<comment type="similarity">
    <text evidence="1 6">Belongs to the peptidase S14 family.</text>
</comment>
<dbReference type="EMBL" id="BJUD01000015">
    <property type="protein sequence ID" value="GEK28675.1"/>
    <property type="molecule type" value="Genomic_DNA"/>
</dbReference>
<dbReference type="EMBL" id="JQCB01000008">
    <property type="protein sequence ID" value="KRN95528.1"/>
    <property type="molecule type" value="Genomic_DNA"/>
</dbReference>
<evidence type="ECO:0000256" key="1">
    <source>
        <dbReference type="ARBA" id="ARBA00007039"/>
    </source>
</evidence>
<dbReference type="GO" id="GO:0051117">
    <property type="term" value="F:ATPase binding"/>
    <property type="evidence" value="ECO:0007669"/>
    <property type="project" value="TreeGrafter"/>
</dbReference>
<dbReference type="GO" id="GO:0004176">
    <property type="term" value="F:ATP-dependent peptidase activity"/>
    <property type="evidence" value="ECO:0007669"/>
    <property type="project" value="InterPro"/>
</dbReference>
<keyword evidence="2" id="KW-0963">Cytoplasm</keyword>
<dbReference type="Pfam" id="PF00574">
    <property type="entry name" value="CLP_protease"/>
    <property type="match status" value="1"/>
</dbReference>
<keyword evidence="10" id="KW-1185">Reference proteome</keyword>
<dbReference type="PANTHER" id="PTHR10381:SF70">
    <property type="entry name" value="ATP-DEPENDENT CLP PROTEASE PROTEOLYTIC SUBUNIT"/>
    <property type="match status" value="1"/>
</dbReference>
<accession>A0A0R2L153</accession>
<dbReference type="Proteomes" id="UP000321429">
    <property type="component" value="Unassembled WGS sequence"/>
</dbReference>
<evidence type="ECO:0000256" key="7">
    <source>
        <dbReference type="SAM" id="MobiDB-lite"/>
    </source>
</evidence>
<evidence type="ECO:0000313" key="10">
    <source>
        <dbReference type="Proteomes" id="UP000051139"/>
    </source>
</evidence>
<dbReference type="CDD" id="cd07016">
    <property type="entry name" value="S14_ClpP_1"/>
    <property type="match status" value="1"/>
</dbReference>
<evidence type="ECO:0000313" key="9">
    <source>
        <dbReference type="EMBL" id="KRN95528.1"/>
    </source>
</evidence>
<reference evidence="9 10" key="1">
    <citation type="journal article" date="2015" name="Genome Announc.">
        <title>Expanding the biotechnology potential of lactobacilli through comparative genomics of 213 strains and associated genera.</title>
        <authorList>
            <person name="Sun Z."/>
            <person name="Harris H.M."/>
            <person name="McCann A."/>
            <person name="Guo C."/>
            <person name="Argimon S."/>
            <person name="Zhang W."/>
            <person name="Yang X."/>
            <person name="Jeffery I.B."/>
            <person name="Cooney J.C."/>
            <person name="Kagawa T.F."/>
            <person name="Liu W."/>
            <person name="Song Y."/>
            <person name="Salvetti E."/>
            <person name="Wrobel A."/>
            <person name="Rasinkangas P."/>
            <person name="Parkhill J."/>
            <person name="Rea M.C."/>
            <person name="O'Sullivan O."/>
            <person name="Ritari J."/>
            <person name="Douillard F.P."/>
            <person name="Paul Ross R."/>
            <person name="Yang R."/>
            <person name="Briner A.E."/>
            <person name="Felis G.E."/>
            <person name="de Vos W.M."/>
            <person name="Barrangou R."/>
            <person name="Klaenhammer T.R."/>
            <person name="Caufield P.W."/>
            <person name="Cui Y."/>
            <person name="Zhang H."/>
            <person name="O'Toole P.W."/>
        </authorList>
    </citation>
    <scope>NUCLEOTIDE SEQUENCE [LARGE SCALE GENOMIC DNA]</scope>
    <source>
        <strain evidence="9 10">DSM 22696</strain>
    </source>
</reference>
<keyword evidence="4" id="KW-0378">Hydrolase</keyword>